<feature type="chain" id="PRO_5014111121" evidence="1">
    <location>
        <begin position="18"/>
        <end position="151"/>
    </location>
</feature>
<evidence type="ECO:0000313" key="3">
    <source>
        <dbReference type="Proteomes" id="UP000233551"/>
    </source>
</evidence>
<sequence length="151" mass="17366">MAMKSLRLKLLLSQLLTQPICPRKKVAFFWVLSTEQRKVAFVVWVLSSERTVEVVFDSSGGWIWKNSRNQVCLRFRRKSGGTVLAGKKSDYTGSTRLDRRSKNPNSYPFNSVSCCRVVSNIVGPTFINENALLWAFFCLMLLQVTWLNLPW</sequence>
<gene>
    <name evidence="2" type="ORF">CRG98_017295</name>
</gene>
<proteinExistence type="predicted"/>
<keyword evidence="3" id="KW-1185">Reference proteome</keyword>
<accession>A0A2I0K160</accession>
<comment type="caution">
    <text evidence="2">The sequence shown here is derived from an EMBL/GenBank/DDBJ whole genome shotgun (WGS) entry which is preliminary data.</text>
</comment>
<organism evidence="2 3">
    <name type="scientific">Punica granatum</name>
    <name type="common">Pomegranate</name>
    <dbReference type="NCBI Taxonomy" id="22663"/>
    <lineage>
        <taxon>Eukaryota</taxon>
        <taxon>Viridiplantae</taxon>
        <taxon>Streptophyta</taxon>
        <taxon>Embryophyta</taxon>
        <taxon>Tracheophyta</taxon>
        <taxon>Spermatophyta</taxon>
        <taxon>Magnoliopsida</taxon>
        <taxon>eudicotyledons</taxon>
        <taxon>Gunneridae</taxon>
        <taxon>Pentapetalae</taxon>
        <taxon>rosids</taxon>
        <taxon>malvids</taxon>
        <taxon>Myrtales</taxon>
        <taxon>Lythraceae</taxon>
        <taxon>Punica</taxon>
    </lineage>
</organism>
<evidence type="ECO:0000256" key="1">
    <source>
        <dbReference type="SAM" id="SignalP"/>
    </source>
</evidence>
<reference evidence="2 3" key="1">
    <citation type="submission" date="2017-11" db="EMBL/GenBank/DDBJ databases">
        <title>De-novo sequencing of pomegranate (Punica granatum L.) genome.</title>
        <authorList>
            <person name="Akparov Z."/>
            <person name="Amiraslanov A."/>
            <person name="Hajiyeva S."/>
            <person name="Abbasov M."/>
            <person name="Kaur K."/>
            <person name="Hamwieh A."/>
            <person name="Solovyev V."/>
            <person name="Salamov A."/>
            <person name="Braich B."/>
            <person name="Kosarev P."/>
            <person name="Mahmoud A."/>
            <person name="Hajiyev E."/>
            <person name="Babayeva S."/>
            <person name="Izzatullayeva V."/>
            <person name="Mammadov A."/>
            <person name="Mammadov A."/>
            <person name="Sharifova S."/>
            <person name="Ojaghi J."/>
            <person name="Eynullazada K."/>
            <person name="Bayramov B."/>
            <person name="Abdulazimova A."/>
            <person name="Shahmuradov I."/>
        </authorList>
    </citation>
    <scope>NUCLEOTIDE SEQUENCE [LARGE SCALE GENOMIC DNA]</scope>
    <source>
        <strain evidence="3">cv. AG2017</strain>
        <tissue evidence="2">Leaf</tissue>
    </source>
</reference>
<name>A0A2I0K160_PUNGR</name>
<dbReference type="EMBL" id="PGOL01000977">
    <property type="protein sequence ID" value="PKI62294.1"/>
    <property type="molecule type" value="Genomic_DNA"/>
</dbReference>
<dbReference type="Proteomes" id="UP000233551">
    <property type="component" value="Unassembled WGS sequence"/>
</dbReference>
<feature type="signal peptide" evidence="1">
    <location>
        <begin position="1"/>
        <end position="17"/>
    </location>
</feature>
<evidence type="ECO:0000313" key="2">
    <source>
        <dbReference type="EMBL" id="PKI62294.1"/>
    </source>
</evidence>
<dbReference type="AlphaFoldDB" id="A0A2I0K160"/>
<protein>
    <submittedName>
        <fullName evidence="2">Uncharacterized protein</fullName>
    </submittedName>
</protein>
<keyword evidence="1" id="KW-0732">Signal</keyword>